<dbReference type="STRING" id="66430.ACS04_31335"/>
<dbReference type="PATRIC" id="fig|66430.4.peg.2594"/>
<sequence>MGIARVWAGSLAAVLVRRRAEPGLRHSAETRQLVLALAATEVITAVLFSTMLPPGVRAVHAVLELLLVLAGLGLVAAVVRHPHTVDARRVVLRTGFLGDVTLPRASVRCVAPAVRTVPGRGPRPVPGEAGAVACSVAGSLDIALHLDPPVRLDLGPAGVVDAVTVYASADSRPAFAAALALARNSSKRHPSGGADAPK</sequence>
<dbReference type="Proteomes" id="UP000035932">
    <property type="component" value="Unassembled WGS sequence"/>
</dbReference>
<comment type="caution">
    <text evidence="2">The sequence shown here is derived from an EMBL/GenBank/DDBJ whole genome shotgun (WGS) entry which is preliminary data.</text>
</comment>
<keyword evidence="1" id="KW-0812">Transmembrane</keyword>
<evidence type="ECO:0000313" key="2">
    <source>
        <dbReference type="EMBL" id="KMO94011.1"/>
    </source>
</evidence>
<dbReference type="AlphaFoldDB" id="A0A0J7A9Q2"/>
<protein>
    <submittedName>
        <fullName evidence="2">Uncharacterized protein</fullName>
    </submittedName>
</protein>
<dbReference type="EMBL" id="LFML01000150">
    <property type="protein sequence ID" value="KMO94011.1"/>
    <property type="molecule type" value="Genomic_DNA"/>
</dbReference>
<evidence type="ECO:0000313" key="3">
    <source>
        <dbReference type="Proteomes" id="UP000035932"/>
    </source>
</evidence>
<evidence type="ECO:0000256" key="1">
    <source>
        <dbReference type="SAM" id="Phobius"/>
    </source>
</evidence>
<keyword evidence="3" id="KW-1185">Reference proteome</keyword>
<feature type="transmembrane region" description="Helical" evidence="1">
    <location>
        <begin position="33"/>
        <end position="52"/>
    </location>
</feature>
<feature type="transmembrane region" description="Helical" evidence="1">
    <location>
        <begin position="58"/>
        <end position="79"/>
    </location>
</feature>
<organism evidence="2 3">
    <name type="scientific">Streptomyces roseus</name>
    <dbReference type="NCBI Taxonomy" id="66430"/>
    <lineage>
        <taxon>Bacteria</taxon>
        <taxon>Bacillati</taxon>
        <taxon>Actinomycetota</taxon>
        <taxon>Actinomycetes</taxon>
        <taxon>Kitasatosporales</taxon>
        <taxon>Streptomycetaceae</taxon>
        <taxon>Streptomyces</taxon>
    </lineage>
</organism>
<reference evidence="2 3" key="1">
    <citation type="submission" date="2015-06" db="EMBL/GenBank/DDBJ databases">
        <title>Recapitulation of the evolution of biosynthetic gene clusters reveals hidden chemical diversity on bacterial genomes.</title>
        <authorList>
            <person name="Cruz-Morales P."/>
            <person name="Martinez-Guerrero C."/>
            <person name="Morales-Escalante M.A."/>
            <person name="Yanez-Guerra L.A."/>
            <person name="Kopp J.F."/>
            <person name="Feldmann J."/>
            <person name="Ramos-Aboites H.E."/>
            <person name="Barona-Gomez F."/>
        </authorList>
    </citation>
    <scope>NUCLEOTIDE SEQUENCE [LARGE SCALE GENOMIC DNA]</scope>
    <source>
        <strain evidence="2 3">ATCC 31245</strain>
    </source>
</reference>
<name>A0A0J7A9Q2_9ACTN</name>
<keyword evidence="1" id="KW-0472">Membrane</keyword>
<accession>A0A0J7A9Q2</accession>
<gene>
    <name evidence="2" type="ORF">ACS04_31335</name>
</gene>
<proteinExistence type="predicted"/>
<keyword evidence="1" id="KW-1133">Transmembrane helix</keyword>